<dbReference type="Proteomes" id="UP000218366">
    <property type="component" value="Unassembled WGS sequence"/>
</dbReference>
<dbReference type="AlphaFoldDB" id="A0A2A4B441"/>
<proteinExistence type="predicted"/>
<evidence type="ECO:0000256" key="1">
    <source>
        <dbReference type="SAM" id="SignalP"/>
    </source>
</evidence>
<keyword evidence="1" id="KW-0732">Signal</keyword>
<evidence type="ECO:0008006" key="4">
    <source>
        <dbReference type="Google" id="ProtNLM"/>
    </source>
</evidence>
<dbReference type="PROSITE" id="PS51257">
    <property type="entry name" value="PROKAR_LIPOPROTEIN"/>
    <property type="match status" value="1"/>
</dbReference>
<evidence type="ECO:0000313" key="3">
    <source>
        <dbReference type="Proteomes" id="UP000218366"/>
    </source>
</evidence>
<feature type="chain" id="PRO_5011997344" description="Circumsporozoite protein" evidence="1">
    <location>
        <begin position="18"/>
        <end position="82"/>
    </location>
</feature>
<organism evidence="2 3">
    <name type="scientific">Sphingomonas spermidinifaciens</name>
    <dbReference type="NCBI Taxonomy" id="1141889"/>
    <lineage>
        <taxon>Bacteria</taxon>
        <taxon>Pseudomonadati</taxon>
        <taxon>Pseudomonadota</taxon>
        <taxon>Alphaproteobacteria</taxon>
        <taxon>Sphingomonadales</taxon>
        <taxon>Sphingomonadaceae</taxon>
        <taxon>Sphingomonas</taxon>
    </lineage>
</organism>
<name>A0A2A4B441_9SPHN</name>
<gene>
    <name evidence="2" type="ORF">COC42_06490</name>
</gene>
<keyword evidence="3" id="KW-1185">Reference proteome</keyword>
<sequence>MKKTVLAAIILSSMALAACGGTNTGNSEVANVEQIADLNATDAVDETGLGNDTGDFNAIGFVDDAADLNEAAPLENDVANAL</sequence>
<protein>
    <recommendedName>
        <fullName evidence="4">Circumsporozoite protein</fullName>
    </recommendedName>
</protein>
<comment type="caution">
    <text evidence="2">The sequence shown here is derived from an EMBL/GenBank/DDBJ whole genome shotgun (WGS) entry which is preliminary data.</text>
</comment>
<feature type="signal peptide" evidence="1">
    <location>
        <begin position="1"/>
        <end position="17"/>
    </location>
</feature>
<accession>A0A2A4B441</accession>
<dbReference type="EMBL" id="NWMW01000001">
    <property type="protein sequence ID" value="PCD03963.1"/>
    <property type="molecule type" value="Genomic_DNA"/>
</dbReference>
<evidence type="ECO:0000313" key="2">
    <source>
        <dbReference type="EMBL" id="PCD03963.1"/>
    </source>
</evidence>
<reference evidence="2 3" key="1">
    <citation type="submission" date="2017-09" db="EMBL/GenBank/DDBJ databases">
        <title>Sphingomonas spermidinifaciens 9NM-10, whole genome shotgun sequence.</title>
        <authorList>
            <person name="Feng G."/>
            <person name="Zhu H."/>
        </authorList>
    </citation>
    <scope>NUCLEOTIDE SEQUENCE [LARGE SCALE GENOMIC DNA]</scope>
    <source>
        <strain evidence="2 3">9NM-10</strain>
    </source>
</reference>